<dbReference type="STRING" id="2880.D7G7C9"/>
<dbReference type="OrthoDB" id="4892at2759"/>
<accession>D7G7C9</accession>
<dbReference type="AlphaFoldDB" id="D7G7C9"/>
<organism evidence="2 3">
    <name type="scientific">Ectocarpus siliculosus</name>
    <name type="common">Brown alga</name>
    <name type="synonym">Conferva siliculosa</name>
    <dbReference type="NCBI Taxonomy" id="2880"/>
    <lineage>
        <taxon>Eukaryota</taxon>
        <taxon>Sar</taxon>
        <taxon>Stramenopiles</taxon>
        <taxon>Ochrophyta</taxon>
        <taxon>PX clade</taxon>
        <taxon>Phaeophyceae</taxon>
        <taxon>Ectocarpales</taxon>
        <taxon>Ectocarpaceae</taxon>
        <taxon>Ectocarpus</taxon>
    </lineage>
</organism>
<dbReference type="SUPFAM" id="SSF53474">
    <property type="entry name" value="alpha/beta-Hydrolases"/>
    <property type="match status" value="1"/>
</dbReference>
<dbReference type="Pfam" id="PF07082">
    <property type="entry name" value="DUF1350"/>
    <property type="match status" value="1"/>
</dbReference>
<dbReference type="InterPro" id="IPR010765">
    <property type="entry name" value="DUF1350"/>
</dbReference>
<dbReference type="PANTHER" id="PTHR34127">
    <property type="entry name" value="OS04G0405600 PROTEIN"/>
    <property type="match status" value="1"/>
</dbReference>
<evidence type="ECO:0000313" key="3">
    <source>
        <dbReference type="Proteomes" id="UP000002630"/>
    </source>
</evidence>
<name>D7G7C9_ECTSI</name>
<reference evidence="2 3" key="1">
    <citation type="journal article" date="2010" name="Nature">
        <title>The Ectocarpus genome and the independent evolution of multicellularity in brown algae.</title>
        <authorList>
            <person name="Cock J.M."/>
            <person name="Sterck L."/>
            <person name="Rouze P."/>
            <person name="Scornet D."/>
            <person name="Allen A.E."/>
            <person name="Amoutzias G."/>
            <person name="Anthouard V."/>
            <person name="Artiguenave F."/>
            <person name="Aury J.M."/>
            <person name="Badger J.H."/>
            <person name="Beszteri B."/>
            <person name="Billiau K."/>
            <person name="Bonnet E."/>
            <person name="Bothwell J.H."/>
            <person name="Bowler C."/>
            <person name="Boyen C."/>
            <person name="Brownlee C."/>
            <person name="Carrano C.J."/>
            <person name="Charrier B."/>
            <person name="Cho G.Y."/>
            <person name="Coelho S.M."/>
            <person name="Collen J."/>
            <person name="Corre E."/>
            <person name="Da Silva C."/>
            <person name="Delage L."/>
            <person name="Delaroque N."/>
            <person name="Dittami S.M."/>
            <person name="Doulbeau S."/>
            <person name="Elias M."/>
            <person name="Farnham G."/>
            <person name="Gachon C.M."/>
            <person name="Gschloessl B."/>
            <person name="Heesch S."/>
            <person name="Jabbari K."/>
            <person name="Jubin C."/>
            <person name="Kawai H."/>
            <person name="Kimura K."/>
            <person name="Kloareg B."/>
            <person name="Kupper F.C."/>
            <person name="Lang D."/>
            <person name="Le Bail A."/>
            <person name="Leblanc C."/>
            <person name="Lerouge P."/>
            <person name="Lohr M."/>
            <person name="Lopez P.J."/>
            <person name="Martens C."/>
            <person name="Maumus F."/>
            <person name="Michel G."/>
            <person name="Miranda-Saavedra D."/>
            <person name="Morales J."/>
            <person name="Moreau H."/>
            <person name="Motomura T."/>
            <person name="Nagasato C."/>
            <person name="Napoli C.A."/>
            <person name="Nelson D.R."/>
            <person name="Nyvall-Collen P."/>
            <person name="Peters A.F."/>
            <person name="Pommier C."/>
            <person name="Potin P."/>
            <person name="Poulain J."/>
            <person name="Quesneville H."/>
            <person name="Read B."/>
            <person name="Rensing S.A."/>
            <person name="Ritter A."/>
            <person name="Rousvoal S."/>
            <person name="Samanta M."/>
            <person name="Samson G."/>
            <person name="Schroeder D.C."/>
            <person name="Segurens B."/>
            <person name="Strittmatter M."/>
            <person name="Tonon T."/>
            <person name="Tregear J.W."/>
            <person name="Valentin K."/>
            <person name="von Dassow P."/>
            <person name="Yamagishi T."/>
            <person name="Van de Peer Y."/>
            <person name="Wincker P."/>
        </authorList>
    </citation>
    <scope>NUCLEOTIDE SEQUENCE [LARGE SCALE GENOMIC DNA]</scope>
    <source>
        <strain evidence="3">Ec32 / CCAP1310/4</strain>
    </source>
</reference>
<dbReference type="InParanoid" id="D7G7C9"/>
<evidence type="ECO:0000313" key="2">
    <source>
        <dbReference type="EMBL" id="CBJ27680.1"/>
    </source>
</evidence>
<protein>
    <submittedName>
        <fullName evidence="2">Uncharacterized protein</fullName>
    </submittedName>
</protein>
<keyword evidence="3" id="KW-1185">Reference proteome</keyword>
<dbReference type="PANTHER" id="PTHR34127:SF1">
    <property type="entry name" value="OS04G0405600 PROTEIN"/>
    <property type="match status" value="1"/>
</dbReference>
<dbReference type="EMBL" id="FN649036">
    <property type="protein sequence ID" value="CBJ27680.1"/>
    <property type="molecule type" value="Genomic_DNA"/>
</dbReference>
<feature type="compositionally biased region" description="Gly residues" evidence="1">
    <location>
        <begin position="287"/>
        <end position="301"/>
    </location>
</feature>
<gene>
    <name evidence="2" type="ORF">Esi_0080_0098</name>
</gene>
<dbReference type="eggNOG" id="ENOG502QU9N">
    <property type="taxonomic scope" value="Eukaryota"/>
</dbReference>
<dbReference type="EMBL" id="FN649753">
    <property type="protein sequence ID" value="CBJ27680.1"/>
    <property type="molecule type" value="Genomic_DNA"/>
</dbReference>
<evidence type="ECO:0000256" key="1">
    <source>
        <dbReference type="SAM" id="MobiDB-lite"/>
    </source>
</evidence>
<dbReference type="Proteomes" id="UP000002630">
    <property type="component" value="Linkage Group LG28"/>
</dbReference>
<dbReference type="InterPro" id="IPR029058">
    <property type="entry name" value="AB_hydrolase_fold"/>
</dbReference>
<proteinExistence type="predicted"/>
<dbReference type="ESTHER" id="ectsi-d7g7c9">
    <property type="family name" value="Duf_1350"/>
</dbReference>
<feature type="region of interest" description="Disordered" evidence="1">
    <location>
        <begin position="280"/>
        <end position="315"/>
    </location>
</feature>
<sequence length="315" mass="34339">MTFQECPRWVTNNTVCDGILDRFEQAAVPLAAQYGALPVVGIGHSCGALLQLLITCLFPDTPRAANALISFNNKPVSEAVPGFEELVLPLVMQVLKEGGGQSTLFSTLEMLRETVDNLVDGVVESRFAPAVLENEVVPLVRQVLQITDQLPALLQSIADGTREFTPTPEETRDVVSKMYRARRTIMIRFENDSLDESEGMKDVIQEGKTLLRMRRPLVDMELRYEIIKGNHITPLTQNVFLKTPVDSIDPLFGVRQGMKKEFLKTVNHLGQILVDWLEESAPPVPPGSGGGGGGGSGGIPEGVGEMPSTEASGRM</sequence>